<dbReference type="OrthoDB" id="9805788at2"/>
<evidence type="ECO:0000256" key="3">
    <source>
        <dbReference type="ARBA" id="ARBA00022475"/>
    </source>
</evidence>
<dbReference type="InterPro" id="IPR028362">
    <property type="entry name" value="AlgI"/>
</dbReference>
<evidence type="ECO:0000256" key="4">
    <source>
        <dbReference type="ARBA" id="ARBA00022692"/>
    </source>
</evidence>
<dbReference type="GO" id="GO:0016746">
    <property type="term" value="F:acyltransferase activity"/>
    <property type="evidence" value="ECO:0007669"/>
    <property type="project" value="UniProtKB-KW"/>
</dbReference>
<dbReference type="PIRSF" id="PIRSF016636">
    <property type="entry name" value="AlgI_DltB"/>
    <property type="match status" value="1"/>
</dbReference>
<evidence type="ECO:0000256" key="7">
    <source>
        <dbReference type="PIRNR" id="PIRNR016636"/>
    </source>
</evidence>
<feature type="transmembrane region" description="Helical" evidence="8">
    <location>
        <begin position="78"/>
        <end position="99"/>
    </location>
</feature>
<dbReference type="RefSeq" id="WP_131592430.1">
    <property type="nucleotide sequence ID" value="NZ_SJSL01000001.1"/>
</dbReference>
<dbReference type="GO" id="GO:0005886">
    <property type="term" value="C:plasma membrane"/>
    <property type="evidence" value="ECO:0007669"/>
    <property type="project" value="UniProtKB-SubCell"/>
</dbReference>
<dbReference type="PANTHER" id="PTHR13285">
    <property type="entry name" value="ACYLTRANSFERASE"/>
    <property type="match status" value="1"/>
</dbReference>
<evidence type="ECO:0000256" key="5">
    <source>
        <dbReference type="ARBA" id="ARBA00022989"/>
    </source>
</evidence>
<feature type="transmembrane region" description="Helical" evidence="8">
    <location>
        <begin position="32"/>
        <end position="58"/>
    </location>
</feature>
<keyword evidence="6 7" id="KW-0472">Membrane</keyword>
<keyword evidence="7" id="KW-0808">Transferase</keyword>
<evidence type="ECO:0000256" key="8">
    <source>
        <dbReference type="SAM" id="Phobius"/>
    </source>
</evidence>
<feature type="transmembrane region" description="Helical" evidence="8">
    <location>
        <begin position="458"/>
        <end position="474"/>
    </location>
</feature>
<feature type="transmembrane region" description="Helical" evidence="8">
    <location>
        <begin position="332"/>
        <end position="349"/>
    </location>
</feature>
<dbReference type="InterPro" id="IPR024194">
    <property type="entry name" value="Ac/AlaTfrase_AlgI/DltB"/>
</dbReference>
<evidence type="ECO:0000256" key="2">
    <source>
        <dbReference type="ARBA" id="ARBA00010323"/>
    </source>
</evidence>
<keyword evidence="4 8" id="KW-0812">Transmembrane</keyword>
<feature type="transmembrane region" description="Helical" evidence="8">
    <location>
        <begin position="6"/>
        <end position="23"/>
    </location>
</feature>
<dbReference type="EMBL" id="SJSL01000001">
    <property type="protein sequence ID" value="TCD02667.1"/>
    <property type="molecule type" value="Genomic_DNA"/>
</dbReference>
<dbReference type="Proteomes" id="UP000293347">
    <property type="component" value="Unassembled WGS sequence"/>
</dbReference>
<keyword evidence="5 8" id="KW-1133">Transmembrane helix</keyword>
<name>A0A4V2MLM7_9SPHI</name>
<feature type="transmembrane region" description="Helical" evidence="8">
    <location>
        <begin position="418"/>
        <end position="437"/>
    </location>
</feature>
<dbReference type="Pfam" id="PF03062">
    <property type="entry name" value="MBOAT"/>
    <property type="match status" value="1"/>
</dbReference>
<feature type="transmembrane region" description="Helical" evidence="8">
    <location>
        <begin position="111"/>
        <end position="133"/>
    </location>
</feature>
<keyword evidence="3 7" id="KW-1003">Cell membrane</keyword>
<dbReference type="PIRSF" id="PIRSF500217">
    <property type="entry name" value="AlgI"/>
    <property type="match status" value="1"/>
</dbReference>
<keyword evidence="7" id="KW-0012">Acyltransferase</keyword>
<protein>
    <submittedName>
        <fullName evidence="9">MBOAT family protein</fullName>
    </submittedName>
</protein>
<dbReference type="AlphaFoldDB" id="A0A4V2MLM7"/>
<accession>A0A4V2MLM7</accession>
<comment type="similarity">
    <text evidence="2 7">Belongs to the membrane-bound acyltransferase family.</text>
</comment>
<comment type="caution">
    <text evidence="9">The sequence shown here is derived from an EMBL/GenBank/DDBJ whole genome shotgun (WGS) entry which is preliminary data.</text>
</comment>
<reference evidence="9 10" key="1">
    <citation type="submission" date="2019-02" db="EMBL/GenBank/DDBJ databases">
        <title>Pedobacter sp. RP-1-14 sp. nov., isolated from Arctic soil.</title>
        <authorList>
            <person name="Dahal R.H."/>
        </authorList>
    </citation>
    <scope>NUCLEOTIDE SEQUENCE [LARGE SCALE GENOMIC DNA]</scope>
    <source>
        <strain evidence="9 10">RP-1-14</strain>
    </source>
</reference>
<evidence type="ECO:0000313" key="10">
    <source>
        <dbReference type="Proteomes" id="UP000293347"/>
    </source>
</evidence>
<dbReference type="InterPro" id="IPR004299">
    <property type="entry name" value="MBOAT_fam"/>
</dbReference>
<evidence type="ECO:0000313" key="9">
    <source>
        <dbReference type="EMBL" id="TCD02667.1"/>
    </source>
</evidence>
<organism evidence="9 10">
    <name type="scientific">Pedobacter psychroterrae</name>
    <dbReference type="NCBI Taxonomy" id="2530453"/>
    <lineage>
        <taxon>Bacteria</taxon>
        <taxon>Pseudomonadati</taxon>
        <taxon>Bacteroidota</taxon>
        <taxon>Sphingobacteriia</taxon>
        <taxon>Sphingobacteriales</taxon>
        <taxon>Sphingobacteriaceae</taxon>
        <taxon>Pedobacter</taxon>
    </lineage>
</organism>
<gene>
    <name evidence="9" type="ORF">EZ437_01385</name>
</gene>
<feature type="transmembrane region" description="Helical" evidence="8">
    <location>
        <begin position="153"/>
        <end position="171"/>
    </location>
</feature>
<evidence type="ECO:0000256" key="1">
    <source>
        <dbReference type="ARBA" id="ARBA00004651"/>
    </source>
</evidence>
<feature type="transmembrane region" description="Helical" evidence="8">
    <location>
        <begin position="369"/>
        <end position="388"/>
    </location>
</feature>
<dbReference type="PANTHER" id="PTHR13285:SF18">
    <property type="entry name" value="PROTEIN-CYSTEINE N-PALMITOYLTRANSFERASE RASP"/>
    <property type="match status" value="1"/>
</dbReference>
<sequence length="484" mass="56693">MLFNSLNFLIFLPVVFILYWFVVNRSLKYQNILLLAASYFFYSCWDWRFLFLLAFSTFLDFYSGLAIHRTDNKRLRKIWLILSVGINLGFLGIFKYYNFFSHSFGEALSQIGINANITSLDIILPVGISFYTFHGLSYVFDIYNKRITPTTNFIEYSLFVSFFPLLVAGPIERATHLLPQMEKPRTFRYAQAVDGLRQILWGIFKKVVIADGCAEYANLIFNNSSDYSGSTLILGAILFTFQIYGDFSGYSDIALGTARLFGFELLKNFNFPYFSRDIAEFWRRWHISLSTWFKDYLYIPLGGSKGGMAMRIRNTFIIFLVSGFWHGANWTFIIWGGLNALFIMPSIIFKTNRNNIDIVAQGRTFPTLYELWQIATTFALTVFAWIFFRASSVGHAWSYITGIFSKDIFKIPFYHPELRASITIIMLIIPFVLVEWMGRETNYAIEKIGFNWKRPLRWSFYIFIVFLIGMYMHTEETEFIYFQF</sequence>
<keyword evidence="10" id="KW-1185">Reference proteome</keyword>
<comment type="subcellular location">
    <subcellularLocation>
        <location evidence="1">Cell membrane</location>
        <topology evidence="1">Multi-pass membrane protein</topology>
    </subcellularLocation>
</comment>
<evidence type="ECO:0000256" key="6">
    <source>
        <dbReference type="ARBA" id="ARBA00023136"/>
    </source>
</evidence>
<proteinExistence type="inferred from homology"/>
<dbReference type="InterPro" id="IPR051085">
    <property type="entry name" value="MB_O-acyltransferase"/>
</dbReference>
<dbReference type="GO" id="GO:0042121">
    <property type="term" value="P:alginic acid biosynthetic process"/>
    <property type="evidence" value="ECO:0007669"/>
    <property type="project" value="InterPro"/>
</dbReference>